<proteinExistence type="predicted"/>
<name>A0A318JEW7_9NEIS</name>
<keyword evidence="2" id="KW-1185">Reference proteome</keyword>
<gene>
    <name evidence="1" type="ORF">DFR38_12013</name>
</gene>
<dbReference type="EMBL" id="QJKC01000020">
    <property type="protein sequence ID" value="PXX42216.1"/>
    <property type="molecule type" value="Genomic_DNA"/>
</dbReference>
<comment type="caution">
    <text evidence="1">The sequence shown here is derived from an EMBL/GenBank/DDBJ whole genome shotgun (WGS) entry which is preliminary data.</text>
</comment>
<dbReference type="RefSeq" id="WP_158527755.1">
    <property type="nucleotide sequence ID" value="NZ_QJKC01000020.1"/>
</dbReference>
<organism evidence="1 2">
    <name type="scientific">Aquitalea magnusonii</name>
    <dbReference type="NCBI Taxonomy" id="332411"/>
    <lineage>
        <taxon>Bacteria</taxon>
        <taxon>Pseudomonadati</taxon>
        <taxon>Pseudomonadota</taxon>
        <taxon>Betaproteobacteria</taxon>
        <taxon>Neisseriales</taxon>
        <taxon>Chromobacteriaceae</taxon>
        <taxon>Aquitalea</taxon>
    </lineage>
</organism>
<dbReference type="AlphaFoldDB" id="A0A318JEW7"/>
<dbReference type="OrthoDB" id="9182645at2"/>
<evidence type="ECO:0000313" key="1">
    <source>
        <dbReference type="EMBL" id="PXX42216.1"/>
    </source>
</evidence>
<reference evidence="1 2" key="1">
    <citation type="submission" date="2018-05" db="EMBL/GenBank/DDBJ databases">
        <title>Genomic Encyclopedia of Type Strains, Phase IV (KMG-IV): sequencing the most valuable type-strain genomes for metagenomic binning, comparative biology and taxonomic classification.</title>
        <authorList>
            <person name="Goeker M."/>
        </authorList>
    </citation>
    <scope>NUCLEOTIDE SEQUENCE [LARGE SCALE GENOMIC DNA]</scope>
    <source>
        <strain evidence="1 2">DSM 25134</strain>
    </source>
</reference>
<sequence>MADKQTSAPAFVLVVIHPFGDYQRGMQISDTDEIARVLESENAHHVNKVSAAQQ</sequence>
<protein>
    <submittedName>
        <fullName evidence="1">Uncharacterized protein</fullName>
    </submittedName>
</protein>
<accession>A0A318JEW7</accession>
<evidence type="ECO:0000313" key="2">
    <source>
        <dbReference type="Proteomes" id="UP000248395"/>
    </source>
</evidence>
<dbReference type="Proteomes" id="UP000248395">
    <property type="component" value="Unassembled WGS sequence"/>
</dbReference>